<comment type="similarity">
    <text evidence="2">Belongs to the ATP-dependent AMP-binding enzyme family.</text>
</comment>
<dbReference type="OMA" id="IPINPIY"/>
<keyword evidence="8" id="KW-0503">Monooxygenase</keyword>
<keyword evidence="5" id="KW-0547">Nucleotide-binding</keyword>
<evidence type="ECO:0000256" key="8">
    <source>
        <dbReference type="ARBA" id="ARBA00023033"/>
    </source>
</evidence>
<dbReference type="OrthoDB" id="10253869at2759"/>
<dbReference type="Gene3D" id="3.40.50.12780">
    <property type="entry name" value="N-terminal domain of ligase-like"/>
    <property type="match status" value="1"/>
</dbReference>
<dbReference type="InterPro" id="IPR045851">
    <property type="entry name" value="AMP-bd_C_sf"/>
</dbReference>
<keyword evidence="9" id="KW-0576">Peroxisome</keyword>
<evidence type="ECO:0000256" key="7">
    <source>
        <dbReference type="ARBA" id="ARBA00023002"/>
    </source>
</evidence>
<dbReference type="FunFam" id="3.40.50.12780:FF:000003">
    <property type="entry name" value="Long-chain-fatty-acid--CoA ligase FadD"/>
    <property type="match status" value="1"/>
</dbReference>
<comment type="caution">
    <text evidence="15">The sequence shown here is derived from an EMBL/GenBank/DDBJ whole genome shotgun (WGS) entry which is preliminary data.</text>
</comment>
<dbReference type="InterPro" id="IPR020845">
    <property type="entry name" value="AMP-binding_CS"/>
</dbReference>
<keyword evidence="16" id="KW-1185">Reference proteome</keyword>
<evidence type="ECO:0000313" key="15">
    <source>
        <dbReference type="EMBL" id="KNC31694.1"/>
    </source>
</evidence>
<protein>
    <recommendedName>
        <fullName evidence="4">Luciferin 4-monooxygenase</fullName>
        <ecNumber evidence="3">1.13.12.7</ecNumber>
    </recommendedName>
</protein>
<dbReference type="GO" id="GO:0004497">
    <property type="term" value="F:monooxygenase activity"/>
    <property type="evidence" value="ECO:0007669"/>
    <property type="project" value="UniProtKB-KW"/>
</dbReference>
<evidence type="ECO:0000313" key="16">
    <source>
        <dbReference type="Proteomes" id="UP000037069"/>
    </source>
</evidence>
<keyword evidence="11" id="KW-0599">Photoprotein</keyword>
<evidence type="ECO:0000256" key="3">
    <source>
        <dbReference type="ARBA" id="ARBA00012532"/>
    </source>
</evidence>
<gene>
    <name evidence="15" type="ORF">FF38_10351</name>
</gene>
<dbReference type="InterPro" id="IPR025110">
    <property type="entry name" value="AMP-bd_C"/>
</dbReference>
<evidence type="ECO:0000256" key="4">
    <source>
        <dbReference type="ARBA" id="ARBA00019043"/>
    </source>
</evidence>
<keyword evidence="10" id="KW-0455">Luminescence</keyword>
<feature type="domain" description="AMP-binding enzyme C-terminal" evidence="14">
    <location>
        <begin position="515"/>
        <end position="591"/>
    </location>
</feature>
<dbReference type="STRING" id="7375.A0A0L0CJM9"/>
<evidence type="ECO:0000256" key="11">
    <source>
        <dbReference type="ARBA" id="ARBA00023262"/>
    </source>
</evidence>
<evidence type="ECO:0000256" key="12">
    <source>
        <dbReference type="ARBA" id="ARBA00048497"/>
    </source>
</evidence>
<evidence type="ECO:0000256" key="5">
    <source>
        <dbReference type="ARBA" id="ARBA00022741"/>
    </source>
</evidence>
<comment type="catalytic activity">
    <reaction evidence="12">
        <text>firefly D-luciferin + ATP + O2 = firefly oxyluciferin + hnu + AMP + CO2 + diphosphate</text>
        <dbReference type="Rhea" id="RHEA:10732"/>
        <dbReference type="ChEBI" id="CHEBI:15379"/>
        <dbReference type="ChEBI" id="CHEBI:16526"/>
        <dbReference type="ChEBI" id="CHEBI:16792"/>
        <dbReference type="ChEBI" id="CHEBI:30212"/>
        <dbReference type="ChEBI" id="CHEBI:30616"/>
        <dbReference type="ChEBI" id="CHEBI:33019"/>
        <dbReference type="ChEBI" id="CHEBI:58038"/>
        <dbReference type="ChEBI" id="CHEBI:456215"/>
        <dbReference type="EC" id="1.13.12.7"/>
    </reaction>
</comment>
<dbReference type="GO" id="GO:0004467">
    <property type="term" value="F:long-chain fatty acid-CoA ligase activity"/>
    <property type="evidence" value="ECO:0007669"/>
    <property type="project" value="TreeGrafter"/>
</dbReference>
<dbReference type="Pfam" id="PF00501">
    <property type="entry name" value="AMP-binding"/>
    <property type="match status" value="1"/>
</dbReference>
<evidence type="ECO:0000256" key="10">
    <source>
        <dbReference type="ARBA" id="ARBA00023223"/>
    </source>
</evidence>
<dbReference type="InterPro" id="IPR042099">
    <property type="entry name" value="ANL_N_sf"/>
</dbReference>
<dbReference type="GO" id="GO:0005777">
    <property type="term" value="C:peroxisome"/>
    <property type="evidence" value="ECO:0007669"/>
    <property type="project" value="UniProtKB-SubCell"/>
</dbReference>
<dbReference type="GO" id="GO:0005524">
    <property type="term" value="F:ATP binding"/>
    <property type="evidence" value="ECO:0007669"/>
    <property type="project" value="UniProtKB-KW"/>
</dbReference>
<dbReference type="FunFam" id="3.30.300.30:FF:000007">
    <property type="entry name" value="4-coumarate--CoA ligase 2"/>
    <property type="match status" value="1"/>
</dbReference>
<dbReference type="EC" id="1.13.12.7" evidence="3"/>
<dbReference type="Pfam" id="PF13193">
    <property type="entry name" value="AMP-binding_C"/>
    <property type="match status" value="1"/>
</dbReference>
<evidence type="ECO:0000256" key="9">
    <source>
        <dbReference type="ARBA" id="ARBA00023140"/>
    </source>
</evidence>
<dbReference type="GO" id="GO:0008218">
    <property type="term" value="P:bioluminescence"/>
    <property type="evidence" value="ECO:0007669"/>
    <property type="project" value="UniProtKB-KW"/>
</dbReference>
<evidence type="ECO:0000256" key="6">
    <source>
        <dbReference type="ARBA" id="ARBA00022840"/>
    </source>
</evidence>
<proteinExistence type="inferred from homology"/>
<evidence type="ECO:0000259" key="13">
    <source>
        <dbReference type="Pfam" id="PF00501"/>
    </source>
</evidence>
<evidence type="ECO:0000256" key="2">
    <source>
        <dbReference type="ARBA" id="ARBA00006432"/>
    </source>
</evidence>
<organism evidence="15 16">
    <name type="scientific">Lucilia cuprina</name>
    <name type="common">Green bottle fly</name>
    <name type="synonym">Australian sheep blowfly</name>
    <dbReference type="NCBI Taxonomy" id="7375"/>
    <lineage>
        <taxon>Eukaryota</taxon>
        <taxon>Metazoa</taxon>
        <taxon>Ecdysozoa</taxon>
        <taxon>Arthropoda</taxon>
        <taxon>Hexapoda</taxon>
        <taxon>Insecta</taxon>
        <taxon>Pterygota</taxon>
        <taxon>Neoptera</taxon>
        <taxon>Endopterygota</taxon>
        <taxon>Diptera</taxon>
        <taxon>Brachycera</taxon>
        <taxon>Muscomorpha</taxon>
        <taxon>Oestroidea</taxon>
        <taxon>Calliphoridae</taxon>
        <taxon>Luciliinae</taxon>
        <taxon>Lucilia</taxon>
    </lineage>
</organism>
<dbReference type="Proteomes" id="UP000037069">
    <property type="component" value="Unassembled WGS sequence"/>
</dbReference>
<dbReference type="InterPro" id="IPR000873">
    <property type="entry name" value="AMP-dep_synth/lig_dom"/>
</dbReference>
<dbReference type="SUPFAM" id="SSF56801">
    <property type="entry name" value="Acetyl-CoA synthetase-like"/>
    <property type="match status" value="1"/>
</dbReference>
<dbReference type="CDD" id="cd05911">
    <property type="entry name" value="Firefly_Luc_like"/>
    <property type="match status" value="1"/>
</dbReference>
<dbReference type="PANTHER" id="PTHR24096">
    <property type="entry name" value="LONG-CHAIN-FATTY-ACID--COA LIGASE"/>
    <property type="match status" value="1"/>
</dbReference>
<keyword evidence="6" id="KW-0067">ATP-binding</keyword>
<comment type="subcellular location">
    <subcellularLocation>
        <location evidence="1">Peroxisome</location>
    </subcellularLocation>
</comment>
<dbReference type="GO" id="GO:0046949">
    <property type="term" value="P:fatty-acyl-CoA biosynthetic process"/>
    <property type="evidence" value="ECO:0007669"/>
    <property type="project" value="TreeGrafter"/>
</dbReference>
<dbReference type="Gene3D" id="3.30.300.30">
    <property type="match status" value="1"/>
</dbReference>
<accession>A0A0L0CJM9</accession>
<dbReference type="EMBL" id="JRES01000394">
    <property type="protein sequence ID" value="KNC31694.1"/>
    <property type="molecule type" value="Genomic_DNA"/>
</dbReference>
<reference evidence="15 16" key="1">
    <citation type="journal article" date="2015" name="Nat. Commun.">
        <title>Lucilia cuprina genome unlocks parasitic fly biology to underpin future interventions.</title>
        <authorList>
            <person name="Anstead C.A."/>
            <person name="Korhonen P.K."/>
            <person name="Young N.D."/>
            <person name="Hall R.S."/>
            <person name="Jex A.R."/>
            <person name="Murali S.C."/>
            <person name="Hughes D.S."/>
            <person name="Lee S.F."/>
            <person name="Perry T."/>
            <person name="Stroehlein A.J."/>
            <person name="Ansell B.R."/>
            <person name="Breugelmans B."/>
            <person name="Hofmann A."/>
            <person name="Qu J."/>
            <person name="Dugan S."/>
            <person name="Lee S.L."/>
            <person name="Chao H."/>
            <person name="Dinh H."/>
            <person name="Han Y."/>
            <person name="Doddapaneni H.V."/>
            <person name="Worley K.C."/>
            <person name="Muzny D.M."/>
            <person name="Ioannidis P."/>
            <person name="Waterhouse R.M."/>
            <person name="Zdobnov E.M."/>
            <person name="James P.J."/>
            <person name="Bagnall N.H."/>
            <person name="Kotze A.C."/>
            <person name="Gibbs R.A."/>
            <person name="Richards S."/>
            <person name="Batterham P."/>
            <person name="Gasser R.B."/>
        </authorList>
    </citation>
    <scope>NUCLEOTIDE SEQUENCE [LARGE SCALE GENOMIC DNA]</scope>
    <source>
        <strain evidence="15 16">LS</strain>
        <tissue evidence="15">Full body</tissue>
    </source>
</reference>
<sequence length="603" mass="66842">MMRSSTVRLASQLFRAPTATNTSSCSSISLTRSFNSNNKQQNAAVSGETNLNNQGDKFLHYSHEEGYIKTSPFENTIIPNVSLDKYVWRDFKLWENNVATVDVITGRQYTYAELRDSSAALAVRFQTKFKLVQGDVVAICLPNLPEYPGAVLGAIEAGLTVTTVNPIYTAEEIARQLTFSNAKFIVGTSVGYSVLVEACKLAKKQLPIACVRMNPGDALPEGAIDFYELFKYSGDVDFSQLKQYDIKPDSMAFLPFSSGTTGLPKGVMLSHRNISSNCEMVQCALEVDCTKKQEVLPCVLPFFHIYGLTVIMISKLGQGAKLVTLPQFKPEDLMKALYEYKSTMLNLVPPIALFMINHPKVTQETCPELRVVLSGAAPIGVTDVERFIKKFPQTKFLQGYGMTEASPVVLMTSADNTRYASTGFPTPHTEAKIVPIDGQDHKGLGTNQTGELCVRGPQVMKGYLNNEEATNETFYPGGWLRTGDVAYYDDEGYFYITDRMKELIKVKGFQVPPAELEAILRDHPKILEAAVFGIPHPINGEAPRALVVLRENMQATEEEIYNFVAEKVAVYKKLEGGIIFVNEVPKNPTGKILRKVLKEKYSS</sequence>
<evidence type="ECO:0000259" key="14">
    <source>
        <dbReference type="Pfam" id="PF13193"/>
    </source>
</evidence>
<dbReference type="PANTHER" id="PTHR24096:SF422">
    <property type="entry name" value="BCDNA.GH02901"/>
    <property type="match status" value="1"/>
</dbReference>
<evidence type="ECO:0000256" key="1">
    <source>
        <dbReference type="ARBA" id="ARBA00004275"/>
    </source>
</evidence>
<dbReference type="AlphaFoldDB" id="A0A0L0CJM9"/>
<keyword evidence="7" id="KW-0560">Oxidoreductase</keyword>
<dbReference type="PROSITE" id="PS00455">
    <property type="entry name" value="AMP_BINDING"/>
    <property type="match status" value="1"/>
</dbReference>
<name>A0A0L0CJM9_LUCCU</name>
<feature type="domain" description="AMP-dependent synthetase/ligase" evidence="13">
    <location>
        <begin position="95"/>
        <end position="464"/>
    </location>
</feature>